<dbReference type="Proteomes" id="UP000199377">
    <property type="component" value="Unassembled WGS sequence"/>
</dbReference>
<protein>
    <submittedName>
        <fullName evidence="3">Methyltransferase domain-containing protein</fullName>
    </submittedName>
</protein>
<dbReference type="InterPro" id="IPR029063">
    <property type="entry name" value="SAM-dependent_MTases_sf"/>
</dbReference>
<keyword evidence="3" id="KW-0808">Transferase</keyword>
<reference evidence="3 4" key="1">
    <citation type="submission" date="2016-10" db="EMBL/GenBank/DDBJ databases">
        <authorList>
            <person name="de Groot N.N."/>
        </authorList>
    </citation>
    <scope>NUCLEOTIDE SEQUENCE [LARGE SCALE GENOMIC DNA]</scope>
    <source>
        <strain evidence="3 4">CGMCC 1.11030</strain>
    </source>
</reference>
<feature type="compositionally biased region" description="Low complexity" evidence="1">
    <location>
        <begin position="256"/>
        <end position="265"/>
    </location>
</feature>
<keyword evidence="3" id="KW-0489">Methyltransferase</keyword>
<proteinExistence type="predicted"/>
<keyword evidence="4" id="KW-1185">Reference proteome</keyword>
<dbReference type="InterPro" id="IPR013216">
    <property type="entry name" value="Methyltransf_11"/>
</dbReference>
<dbReference type="GO" id="GO:0032259">
    <property type="term" value="P:methylation"/>
    <property type="evidence" value="ECO:0007669"/>
    <property type="project" value="UniProtKB-KW"/>
</dbReference>
<feature type="region of interest" description="Disordered" evidence="1">
    <location>
        <begin position="244"/>
        <end position="299"/>
    </location>
</feature>
<gene>
    <name evidence="3" type="ORF">SAMN05216258_105125</name>
</gene>
<dbReference type="RefSeq" id="WP_092859969.1">
    <property type="nucleotide sequence ID" value="NZ_FOQH01000005.1"/>
</dbReference>
<dbReference type="Pfam" id="PF08241">
    <property type="entry name" value="Methyltransf_11"/>
    <property type="match status" value="1"/>
</dbReference>
<accession>A0A1I3GFK4</accession>
<dbReference type="SUPFAM" id="SSF53335">
    <property type="entry name" value="S-adenosyl-L-methionine-dependent methyltransferases"/>
    <property type="match status" value="1"/>
</dbReference>
<feature type="compositionally biased region" description="Pro residues" evidence="1">
    <location>
        <begin position="289"/>
        <end position="299"/>
    </location>
</feature>
<evidence type="ECO:0000259" key="2">
    <source>
        <dbReference type="Pfam" id="PF08241"/>
    </source>
</evidence>
<dbReference type="EMBL" id="FOQH01000005">
    <property type="protein sequence ID" value="SFI21951.1"/>
    <property type="molecule type" value="Genomic_DNA"/>
</dbReference>
<organism evidence="3 4">
    <name type="scientific">Albimonas pacifica</name>
    <dbReference type="NCBI Taxonomy" id="1114924"/>
    <lineage>
        <taxon>Bacteria</taxon>
        <taxon>Pseudomonadati</taxon>
        <taxon>Pseudomonadota</taxon>
        <taxon>Alphaproteobacteria</taxon>
        <taxon>Rhodobacterales</taxon>
        <taxon>Paracoccaceae</taxon>
        <taxon>Albimonas</taxon>
    </lineage>
</organism>
<sequence length="299" mass="32504">MHLDVIDLRRFYYRTPLGRATQRSLQEAIRALWPDVSGETVAGFGFAAPLLRPFLGEAARVICLMPAPQGVCRWPPEGPNAAVLTDETHWPLTAGQVDRLIVAHALETSERPGALLEEMHRVLAPEGKAIVIAPNRTGMWARSDATPFGHGRPYSASQLEAALRGHDFAPERTQAALYGPPSHRRYWLKTHRLWEGVGRRFDAQRLGGAVLVEATRRVYAMPRSGLKEKSLSPLEVLEGLAKPGGVRPAAGGGARPAGRAQGGERPALRALIGGRGAQNSRPMPQDAPLHPPEPTPTER</sequence>
<dbReference type="Gene3D" id="3.40.50.150">
    <property type="entry name" value="Vaccinia Virus protein VP39"/>
    <property type="match status" value="1"/>
</dbReference>
<dbReference type="OrthoDB" id="9800231at2"/>
<dbReference type="STRING" id="1114924.SAMN05216258_105125"/>
<name>A0A1I3GFK4_9RHOB</name>
<dbReference type="AlphaFoldDB" id="A0A1I3GFK4"/>
<dbReference type="GO" id="GO:0008757">
    <property type="term" value="F:S-adenosylmethionine-dependent methyltransferase activity"/>
    <property type="evidence" value="ECO:0007669"/>
    <property type="project" value="InterPro"/>
</dbReference>
<evidence type="ECO:0000313" key="4">
    <source>
        <dbReference type="Proteomes" id="UP000199377"/>
    </source>
</evidence>
<feature type="domain" description="Methyltransferase type 11" evidence="2">
    <location>
        <begin position="43"/>
        <end position="130"/>
    </location>
</feature>
<evidence type="ECO:0000313" key="3">
    <source>
        <dbReference type="EMBL" id="SFI21951.1"/>
    </source>
</evidence>
<evidence type="ECO:0000256" key="1">
    <source>
        <dbReference type="SAM" id="MobiDB-lite"/>
    </source>
</evidence>